<dbReference type="PROSITE" id="PS50931">
    <property type="entry name" value="HTH_LYSR"/>
    <property type="match status" value="1"/>
</dbReference>
<dbReference type="Pfam" id="PF00126">
    <property type="entry name" value="HTH_1"/>
    <property type="match status" value="1"/>
</dbReference>
<dbReference type="CDD" id="cd08472">
    <property type="entry name" value="PBP2_CrgA_like_3"/>
    <property type="match status" value="1"/>
</dbReference>
<dbReference type="PANTHER" id="PTHR30537:SF72">
    <property type="entry name" value="LYSR FAMILY TRANSCRIPTIONAL REGULATOR"/>
    <property type="match status" value="1"/>
</dbReference>
<protein>
    <submittedName>
        <fullName evidence="6">LysR family transcriptional regulator</fullName>
    </submittedName>
</protein>
<comment type="similarity">
    <text evidence="1">Belongs to the LysR transcriptional regulatory family.</text>
</comment>
<dbReference type="InterPro" id="IPR036388">
    <property type="entry name" value="WH-like_DNA-bd_sf"/>
</dbReference>
<evidence type="ECO:0000256" key="2">
    <source>
        <dbReference type="ARBA" id="ARBA00023015"/>
    </source>
</evidence>
<feature type="domain" description="HTH lysR-type" evidence="5">
    <location>
        <begin position="4"/>
        <end position="61"/>
    </location>
</feature>
<organism evidence="6 7">
    <name type="scientific">Bordetella genomosp. 6</name>
    <dbReference type="NCBI Taxonomy" id="463024"/>
    <lineage>
        <taxon>Bacteria</taxon>
        <taxon>Pseudomonadati</taxon>
        <taxon>Pseudomonadota</taxon>
        <taxon>Betaproteobacteria</taxon>
        <taxon>Burkholderiales</taxon>
        <taxon>Alcaligenaceae</taxon>
        <taxon>Bordetella</taxon>
    </lineage>
</organism>
<evidence type="ECO:0000313" key="7">
    <source>
        <dbReference type="Proteomes" id="UP000216524"/>
    </source>
</evidence>
<dbReference type="RefSeq" id="WP_094830087.1">
    <property type="nucleotide sequence ID" value="NZ_NEVV01000006.1"/>
</dbReference>
<dbReference type="Proteomes" id="UP000216524">
    <property type="component" value="Unassembled WGS sequence"/>
</dbReference>
<evidence type="ECO:0000256" key="1">
    <source>
        <dbReference type="ARBA" id="ARBA00009437"/>
    </source>
</evidence>
<comment type="caution">
    <text evidence="6">The sequence shown here is derived from an EMBL/GenBank/DDBJ whole genome shotgun (WGS) entry which is preliminary data.</text>
</comment>
<dbReference type="InterPro" id="IPR000847">
    <property type="entry name" value="LysR_HTH_N"/>
</dbReference>
<dbReference type="InterPro" id="IPR058163">
    <property type="entry name" value="LysR-type_TF_proteobact-type"/>
</dbReference>
<dbReference type="SUPFAM" id="SSF46785">
    <property type="entry name" value="Winged helix' DNA-binding domain"/>
    <property type="match status" value="1"/>
</dbReference>
<dbReference type="InterPro" id="IPR036390">
    <property type="entry name" value="WH_DNA-bd_sf"/>
</dbReference>
<keyword evidence="2" id="KW-0805">Transcription regulation</keyword>
<sequence>MALDRIEAMRAFCRIVELGSFTRAADALGVAGTTLSGQIQALERLLDIRLLHRSTRKVHPTNEGLAYYQRARKVIEDIDDLEASVSLSRAVVKGRVAIEMPTPVGIHLVIPALQGFTDRYPHIRLDIGCSERVVGLVQEGIDCAIRGGDIADQDLIARRVGQMRFCLCAAPAYLDAHPPITHPAQLAQHRHLGFRFPGTGKRFVATLRKQRDSHPLDHPPHLYFNNGNAVTAGAAAGLGIAALPRAEARPLLEAGALHEILPDWTLTSMPMSVVYPQTHQLSARVQVFVQWVAALFEEDGLWSDGGSASNRIAS</sequence>
<dbReference type="Gene3D" id="3.40.190.290">
    <property type="match status" value="1"/>
</dbReference>
<keyword evidence="3" id="KW-0238">DNA-binding</keyword>
<keyword evidence="7" id="KW-1185">Reference proteome</keyword>
<keyword evidence="4" id="KW-0804">Transcription</keyword>
<dbReference type="Pfam" id="PF03466">
    <property type="entry name" value="LysR_substrate"/>
    <property type="match status" value="1"/>
</dbReference>
<dbReference type="SUPFAM" id="SSF53850">
    <property type="entry name" value="Periplasmic binding protein-like II"/>
    <property type="match status" value="1"/>
</dbReference>
<dbReference type="PANTHER" id="PTHR30537">
    <property type="entry name" value="HTH-TYPE TRANSCRIPTIONAL REGULATOR"/>
    <property type="match status" value="1"/>
</dbReference>
<dbReference type="Gene3D" id="1.10.10.10">
    <property type="entry name" value="Winged helix-like DNA-binding domain superfamily/Winged helix DNA-binding domain"/>
    <property type="match status" value="1"/>
</dbReference>
<proteinExistence type="inferred from homology"/>
<evidence type="ECO:0000259" key="5">
    <source>
        <dbReference type="PROSITE" id="PS50931"/>
    </source>
</evidence>
<name>A0ABX4F956_9BORD</name>
<evidence type="ECO:0000256" key="4">
    <source>
        <dbReference type="ARBA" id="ARBA00023163"/>
    </source>
</evidence>
<gene>
    <name evidence="6" type="ORF">CAL23_17980</name>
</gene>
<dbReference type="InterPro" id="IPR005119">
    <property type="entry name" value="LysR_subst-bd"/>
</dbReference>
<evidence type="ECO:0000313" key="6">
    <source>
        <dbReference type="EMBL" id="OZI73068.1"/>
    </source>
</evidence>
<evidence type="ECO:0000256" key="3">
    <source>
        <dbReference type="ARBA" id="ARBA00023125"/>
    </source>
</evidence>
<accession>A0ABX4F956</accession>
<reference evidence="6 7" key="1">
    <citation type="submission" date="2017-05" db="EMBL/GenBank/DDBJ databases">
        <title>Complete and WGS of Bordetella genogroups.</title>
        <authorList>
            <person name="Spilker T."/>
            <person name="Lipuma J."/>
        </authorList>
    </citation>
    <scope>NUCLEOTIDE SEQUENCE [LARGE SCALE GENOMIC DNA]</scope>
    <source>
        <strain evidence="6 7">AU3139</strain>
    </source>
</reference>
<dbReference type="EMBL" id="NEVV01000006">
    <property type="protein sequence ID" value="OZI73068.1"/>
    <property type="molecule type" value="Genomic_DNA"/>
</dbReference>